<evidence type="ECO:0000313" key="2">
    <source>
        <dbReference type="EMBL" id="PKA51050.1"/>
    </source>
</evidence>
<name>A0A2I0A678_9ASPA</name>
<gene>
    <name evidence="2" type="ORF">AXF42_Ash007707</name>
</gene>
<accession>A0A2I0A678</accession>
<dbReference type="AlphaFoldDB" id="A0A2I0A678"/>
<organism evidence="2 3">
    <name type="scientific">Apostasia shenzhenica</name>
    <dbReference type="NCBI Taxonomy" id="1088818"/>
    <lineage>
        <taxon>Eukaryota</taxon>
        <taxon>Viridiplantae</taxon>
        <taxon>Streptophyta</taxon>
        <taxon>Embryophyta</taxon>
        <taxon>Tracheophyta</taxon>
        <taxon>Spermatophyta</taxon>
        <taxon>Magnoliopsida</taxon>
        <taxon>Liliopsida</taxon>
        <taxon>Asparagales</taxon>
        <taxon>Orchidaceae</taxon>
        <taxon>Apostasioideae</taxon>
        <taxon>Apostasia</taxon>
    </lineage>
</organism>
<evidence type="ECO:0000313" key="3">
    <source>
        <dbReference type="Proteomes" id="UP000236161"/>
    </source>
</evidence>
<dbReference type="Gene3D" id="1.10.60.30">
    <property type="entry name" value="PSPTO4464-like domains"/>
    <property type="match status" value="1"/>
</dbReference>
<proteinExistence type="predicted"/>
<protein>
    <submittedName>
        <fullName evidence="2">Uncharacterized protein</fullName>
    </submittedName>
</protein>
<dbReference type="Pfam" id="PF04751">
    <property type="entry name" value="DarP"/>
    <property type="match status" value="1"/>
</dbReference>
<dbReference type="InterPro" id="IPR006839">
    <property type="entry name" value="DarP"/>
</dbReference>
<dbReference type="CDD" id="cd16331">
    <property type="entry name" value="YjgA-like"/>
    <property type="match status" value="1"/>
</dbReference>
<dbReference type="STRING" id="1088818.A0A2I0A678"/>
<sequence>MVQAAAAAVAEVAAPFRNSSRPWLSSLFSTNPRHAFFSSAKCTGIAGTRTHSLRPSAPQFNNGDDGNGSEGERLSRDPTKKGRNELKREARRAVRWGMDLATFSSLQIKRLLRAASVEREVFDAIMLVKRLDPDVREGRRRQFNYIGRLLRNAQPELMDSLIQAFKDGDINRLQALSCQETWSIDDNDDDREEDSENVEKEGESYMEVAARWFDGLICKDPSITGEVYSVHTVDFDRQELRRLVRRVQSIREGLHEEKGGHAGEATLARAKKPLLRFLSSLAKKSLDG</sequence>
<keyword evidence="3" id="KW-1185">Reference proteome</keyword>
<reference evidence="2 3" key="1">
    <citation type="journal article" date="2017" name="Nature">
        <title>The Apostasia genome and the evolution of orchids.</title>
        <authorList>
            <person name="Zhang G.Q."/>
            <person name="Liu K.W."/>
            <person name="Li Z."/>
            <person name="Lohaus R."/>
            <person name="Hsiao Y.Y."/>
            <person name="Niu S.C."/>
            <person name="Wang J.Y."/>
            <person name="Lin Y.C."/>
            <person name="Xu Q."/>
            <person name="Chen L.J."/>
            <person name="Yoshida K."/>
            <person name="Fujiwara S."/>
            <person name="Wang Z.W."/>
            <person name="Zhang Y.Q."/>
            <person name="Mitsuda N."/>
            <person name="Wang M."/>
            <person name="Liu G.H."/>
            <person name="Pecoraro L."/>
            <person name="Huang H.X."/>
            <person name="Xiao X.J."/>
            <person name="Lin M."/>
            <person name="Wu X.Y."/>
            <person name="Wu W.L."/>
            <person name="Chen Y.Y."/>
            <person name="Chang S.B."/>
            <person name="Sakamoto S."/>
            <person name="Ohme-Takagi M."/>
            <person name="Yagi M."/>
            <person name="Zeng S.J."/>
            <person name="Shen C.Y."/>
            <person name="Yeh C.M."/>
            <person name="Luo Y.B."/>
            <person name="Tsai W.C."/>
            <person name="Van de Peer Y."/>
            <person name="Liu Z.J."/>
        </authorList>
    </citation>
    <scope>NUCLEOTIDE SEQUENCE [LARGE SCALE GENOMIC DNA]</scope>
    <source>
        <strain evidence="3">cv. Shenzhen</strain>
        <tissue evidence="2">Stem</tissue>
    </source>
</reference>
<dbReference type="InterPro" id="IPR023153">
    <property type="entry name" value="DarP_sf"/>
</dbReference>
<evidence type="ECO:0000256" key="1">
    <source>
        <dbReference type="SAM" id="MobiDB-lite"/>
    </source>
</evidence>
<feature type="compositionally biased region" description="Basic and acidic residues" evidence="1">
    <location>
        <begin position="70"/>
        <end position="88"/>
    </location>
</feature>
<dbReference type="OrthoDB" id="1932188at2759"/>
<dbReference type="EMBL" id="KZ452015">
    <property type="protein sequence ID" value="PKA51050.1"/>
    <property type="molecule type" value="Genomic_DNA"/>
</dbReference>
<dbReference type="PANTHER" id="PTHR36898">
    <property type="entry name" value="OSJNBB0026I12.6 PROTEIN"/>
    <property type="match status" value="1"/>
</dbReference>
<feature type="region of interest" description="Disordered" evidence="1">
    <location>
        <begin position="48"/>
        <end position="88"/>
    </location>
</feature>
<dbReference type="Proteomes" id="UP000236161">
    <property type="component" value="Unassembled WGS sequence"/>
</dbReference>
<dbReference type="PANTHER" id="PTHR36898:SF1">
    <property type="entry name" value="OS04G0250700 PROTEIN"/>
    <property type="match status" value="1"/>
</dbReference>
<dbReference type="SUPFAM" id="SSF158710">
    <property type="entry name" value="PSPTO4464-like"/>
    <property type="match status" value="1"/>
</dbReference>